<feature type="transmembrane region" description="Helical" evidence="1">
    <location>
        <begin position="69"/>
        <end position="95"/>
    </location>
</feature>
<accession>A0ABP1PL86</accession>
<organism evidence="2 3">
    <name type="scientific">Orchesella dallaii</name>
    <dbReference type="NCBI Taxonomy" id="48710"/>
    <lineage>
        <taxon>Eukaryota</taxon>
        <taxon>Metazoa</taxon>
        <taxon>Ecdysozoa</taxon>
        <taxon>Arthropoda</taxon>
        <taxon>Hexapoda</taxon>
        <taxon>Collembola</taxon>
        <taxon>Entomobryomorpha</taxon>
        <taxon>Entomobryoidea</taxon>
        <taxon>Orchesellidae</taxon>
        <taxon>Orchesellinae</taxon>
        <taxon>Orchesella</taxon>
    </lineage>
</organism>
<name>A0ABP1PL86_9HEXA</name>
<sequence length="286" mass="33364">MCNHNLHFGLEQLKFIKEMELFVLIIAAASTIMPPPYIMFFLTENETMHEFFQDVFELDVSLKVQHVHILLFVTWVLFSCGGIFFHIMCVAIIYFDFKVVCISSLMPQNLVPYRGQKNFQMPEYQVQTTAFGILHETEVVHMYRTQQLFNVLANNIYASILLSAHHPLLMFVLVGLTFLIVRYFEIVYTAGLFATIMMIAAIFGGFLLMFLECHKLGVLVEISEKFKTIGIRLSRRRSFFRKFARSCPILCFDVAHPFYKITKHTFAEFFYQYLNFLLTIMVGQSV</sequence>
<feature type="transmembrane region" description="Helical" evidence="1">
    <location>
        <begin position="21"/>
        <end position="42"/>
    </location>
</feature>
<comment type="caution">
    <text evidence="2">The sequence shown here is derived from an EMBL/GenBank/DDBJ whole genome shotgun (WGS) entry which is preliminary data.</text>
</comment>
<dbReference type="Proteomes" id="UP001642540">
    <property type="component" value="Unassembled WGS sequence"/>
</dbReference>
<evidence type="ECO:0000313" key="2">
    <source>
        <dbReference type="EMBL" id="CAL8070563.1"/>
    </source>
</evidence>
<keyword evidence="1" id="KW-0472">Membrane</keyword>
<proteinExistence type="predicted"/>
<evidence type="ECO:0000313" key="3">
    <source>
        <dbReference type="Proteomes" id="UP001642540"/>
    </source>
</evidence>
<reference evidence="2 3" key="1">
    <citation type="submission" date="2024-08" db="EMBL/GenBank/DDBJ databases">
        <authorList>
            <person name="Cucini C."/>
            <person name="Frati F."/>
        </authorList>
    </citation>
    <scope>NUCLEOTIDE SEQUENCE [LARGE SCALE GENOMIC DNA]</scope>
</reference>
<evidence type="ECO:0000256" key="1">
    <source>
        <dbReference type="SAM" id="Phobius"/>
    </source>
</evidence>
<protein>
    <submittedName>
        <fullName evidence="2">Uncharacterized protein</fullName>
    </submittedName>
</protein>
<keyword evidence="1" id="KW-0812">Transmembrane</keyword>
<feature type="transmembrane region" description="Helical" evidence="1">
    <location>
        <begin position="186"/>
        <end position="211"/>
    </location>
</feature>
<gene>
    <name evidence="2" type="ORF">ODALV1_LOCUS1304</name>
</gene>
<dbReference type="EMBL" id="CAXLJM020000004">
    <property type="protein sequence ID" value="CAL8070563.1"/>
    <property type="molecule type" value="Genomic_DNA"/>
</dbReference>
<keyword evidence="1" id="KW-1133">Transmembrane helix</keyword>
<feature type="transmembrane region" description="Helical" evidence="1">
    <location>
        <begin position="156"/>
        <end position="180"/>
    </location>
</feature>
<keyword evidence="3" id="KW-1185">Reference proteome</keyword>